<dbReference type="InterPro" id="IPR014729">
    <property type="entry name" value="Rossmann-like_a/b/a_fold"/>
</dbReference>
<dbReference type="RefSeq" id="WP_377397966.1">
    <property type="nucleotide sequence ID" value="NZ_JBHTFQ010000001.1"/>
</dbReference>
<organism evidence="3 4">
    <name type="scientific">Plastorhodobacter daqingensis</name>
    <dbReference type="NCBI Taxonomy" id="1387281"/>
    <lineage>
        <taxon>Bacteria</taxon>
        <taxon>Pseudomonadati</taxon>
        <taxon>Pseudomonadota</taxon>
        <taxon>Alphaproteobacteria</taxon>
        <taxon>Rhodobacterales</taxon>
        <taxon>Paracoccaceae</taxon>
        <taxon>Plastorhodobacter</taxon>
    </lineage>
</organism>
<dbReference type="SUPFAM" id="SSF52402">
    <property type="entry name" value="Adenine nucleotide alpha hydrolases-like"/>
    <property type="match status" value="2"/>
</dbReference>
<sequence>MPRHILAAVLPGPRAAHVLERARLIAASRGSRLTVLTALHTGPVQATGLAIAARKAAQDAVLAELAPLMRDAGLSGAPVVRFGRPAVAIERAVEEFGADFIVMGPNERRNLRTQMIGSTADRVLRRTHVPVLIARRQPPGDYYNVLVAVDFSPACSAAAQIANRIFPQARIQLAHVAELPADMEQALLLSGQTQDRITAFYHELMEAGRAELALFAKPWPRARQRVFAGAPAEVLTQLSRTRGVDLIVMGTRGLDTVMTNVLGSMAQKVIRDAASDVLIVPADAPPEPEPGHSRG</sequence>
<evidence type="ECO:0000256" key="1">
    <source>
        <dbReference type="ARBA" id="ARBA00008791"/>
    </source>
</evidence>
<dbReference type="InterPro" id="IPR006015">
    <property type="entry name" value="Universal_stress_UspA"/>
</dbReference>
<evidence type="ECO:0000313" key="4">
    <source>
        <dbReference type="Proteomes" id="UP001596516"/>
    </source>
</evidence>
<dbReference type="Pfam" id="PF00582">
    <property type="entry name" value="Usp"/>
    <property type="match status" value="2"/>
</dbReference>
<reference evidence="4" key="1">
    <citation type="journal article" date="2019" name="Int. J. Syst. Evol. Microbiol.">
        <title>The Global Catalogue of Microorganisms (GCM) 10K type strain sequencing project: providing services to taxonomists for standard genome sequencing and annotation.</title>
        <authorList>
            <consortium name="The Broad Institute Genomics Platform"/>
            <consortium name="The Broad Institute Genome Sequencing Center for Infectious Disease"/>
            <person name="Wu L."/>
            <person name="Ma J."/>
        </authorList>
    </citation>
    <scope>NUCLEOTIDE SEQUENCE [LARGE SCALE GENOMIC DNA]</scope>
    <source>
        <strain evidence="4">CGMCC 1.12750</strain>
    </source>
</reference>
<dbReference type="Proteomes" id="UP001596516">
    <property type="component" value="Unassembled WGS sequence"/>
</dbReference>
<comment type="similarity">
    <text evidence="1">Belongs to the universal stress protein A family.</text>
</comment>
<evidence type="ECO:0000313" key="3">
    <source>
        <dbReference type="EMBL" id="MFC7702841.1"/>
    </source>
</evidence>
<feature type="domain" description="UspA" evidence="2">
    <location>
        <begin position="142"/>
        <end position="281"/>
    </location>
</feature>
<dbReference type="CDD" id="cd00293">
    <property type="entry name" value="USP-like"/>
    <property type="match status" value="2"/>
</dbReference>
<dbReference type="Gene3D" id="3.40.50.620">
    <property type="entry name" value="HUPs"/>
    <property type="match status" value="2"/>
</dbReference>
<dbReference type="PANTHER" id="PTHR46268">
    <property type="entry name" value="STRESS RESPONSE PROTEIN NHAX"/>
    <property type="match status" value="1"/>
</dbReference>
<comment type="caution">
    <text evidence="3">The sequence shown here is derived from an EMBL/GenBank/DDBJ whole genome shotgun (WGS) entry which is preliminary data.</text>
</comment>
<feature type="domain" description="UspA" evidence="2">
    <location>
        <begin position="1"/>
        <end position="135"/>
    </location>
</feature>
<gene>
    <name evidence="3" type="ORF">ACFQXB_01375</name>
</gene>
<keyword evidence="4" id="KW-1185">Reference proteome</keyword>
<dbReference type="PRINTS" id="PR01438">
    <property type="entry name" value="UNVRSLSTRESS"/>
</dbReference>
<accession>A0ABW2UFS9</accession>
<dbReference type="InterPro" id="IPR006016">
    <property type="entry name" value="UspA"/>
</dbReference>
<dbReference type="EMBL" id="JBHTFQ010000001">
    <property type="protein sequence ID" value="MFC7702841.1"/>
    <property type="molecule type" value="Genomic_DNA"/>
</dbReference>
<dbReference type="PANTHER" id="PTHR46268:SF15">
    <property type="entry name" value="UNIVERSAL STRESS PROTEIN HP_0031"/>
    <property type="match status" value="1"/>
</dbReference>
<protein>
    <submittedName>
        <fullName evidence="3">Universal stress protein</fullName>
    </submittedName>
</protein>
<name>A0ABW2UFS9_9RHOB</name>
<proteinExistence type="inferred from homology"/>
<evidence type="ECO:0000259" key="2">
    <source>
        <dbReference type="Pfam" id="PF00582"/>
    </source>
</evidence>